<keyword evidence="1" id="KW-1133">Transmembrane helix</keyword>
<keyword evidence="3" id="KW-1185">Reference proteome</keyword>
<gene>
    <name evidence="2" type="ORF">EZ428_05305</name>
</gene>
<evidence type="ECO:0000256" key="1">
    <source>
        <dbReference type="SAM" id="Phobius"/>
    </source>
</evidence>
<dbReference type="Proteomes" id="UP000292884">
    <property type="component" value="Unassembled WGS sequence"/>
</dbReference>
<dbReference type="RefSeq" id="WP_131552058.1">
    <property type="nucleotide sequence ID" value="NZ_SJSK01000001.1"/>
</dbReference>
<comment type="caution">
    <text evidence="2">The sequence shown here is derived from an EMBL/GenBank/DDBJ whole genome shotgun (WGS) entry which is preliminary data.</text>
</comment>
<protein>
    <submittedName>
        <fullName evidence="2">Uncharacterized protein</fullName>
    </submittedName>
</protein>
<feature type="transmembrane region" description="Helical" evidence="1">
    <location>
        <begin position="12"/>
        <end position="31"/>
    </location>
</feature>
<organism evidence="2 3">
    <name type="scientific">Pedobacter frigiditerrae</name>
    <dbReference type="NCBI Taxonomy" id="2530452"/>
    <lineage>
        <taxon>Bacteria</taxon>
        <taxon>Pseudomonadati</taxon>
        <taxon>Bacteroidota</taxon>
        <taxon>Sphingobacteriia</taxon>
        <taxon>Sphingobacteriales</taxon>
        <taxon>Sphingobacteriaceae</taxon>
        <taxon>Pedobacter</taxon>
    </lineage>
</organism>
<proteinExistence type="predicted"/>
<reference evidence="2 3" key="1">
    <citation type="submission" date="2019-02" db="EMBL/GenBank/DDBJ databases">
        <title>Pedobacter sp. RP-1-13 sp. nov., isolated from Arctic soil.</title>
        <authorList>
            <person name="Dahal R.H."/>
        </authorList>
    </citation>
    <scope>NUCLEOTIDE SEQUENCE [LARGE SCALE GENOMIC DNA]</scope>
    <source>
        <strain evidence="2 3">RP-1-13</strain>
    </source>
</reference>
<feature type="transmembrane region" description="Helical" evidence="1">
    <location>
        <begin position="51"/>
        <end position="81"/>
    </location>
</feature>
<dbReference type="OrthoDB" id="771657at2"/>
<dbReference type="EMBL" id="SJSK01000001">
    <property type="protein sequence ID" value="TCC94197.1"/>
    <property type="molecule type" value="Genomic_DNA"/>
</dbReference>
<name>A0A4R0N4A9_9SPHI</name>
<sequence length="124" mass="13957">MKTLKITSPSGTLNKHILPFVAILLAAAVSWQGLPFLLTSLNTEVGLLDNGIWQLLLFALISFLLLLGISILLFRWLLSWLGLPTINMMVLQFKNLQLWQRFVLYWALFALLFLGGLLSLAAIF</sequence>
<feature type="transmembrane region" description="Helical" evidence="1">
    <location>
        <begin position="102"/>
        <end position="123"/>
    </location>
</feature>
<keyword evidence="1" id="KW-0472">Membrane</keyword>
<keyword evidence="1" id="KW-0812">Transmembrane</keyword>
<evidence type="ECO:0000313" key="2">
    <source>
        <dbReference type="EMBL" id="TCC94197.1"/>
    </source>
</evidence>
<dbReference type="AlphaFoldDB" id="A0A4R0N4A9"/>
<accession>A0A4R0N4A9</accession>
<evidence type="ECO:0000313" key="3">
    <source>
        <dbReference type="Proteomes" id="UP000292884"/>
    </source>
</evidence>